<gene>
    <name evidence="1" type="ORF">OMO38_13495</name>
</gene>
<dbReference type="RefSeq" id="WP_264750728.1">
    <property type="nucleotide sequence ID" value="NZ_JAPDHW010000009.1"/>
</dbReference>
<protein>
    <submittedName>
        <fullName evidence="1">Uncharacterized protein</fullName>
    </submittedName>
</protein>
<keyword evidence="2" id="KW-1185">Reference proteome</keyword>
<proteinExistence type="predicted"/>
<evidence type="ECO:0000313" key="1">
    <source>
        <dbReference type="EMBL" id="MCW3169536.1"/>
    </source>
</evidence>
<reference evidence="1" key="1">
    <citation type="submission" date="2022-10" db="EMBL/GenBank/DDBJ databases">
        <title>Chryseobacterium babae sp. nov. isolated from the gut of the beetle Oryctes rhinoceros, and Chryseobacterium kimseyorum sp. nov., isolated from a stick insect rearing cage.</title>
        <authorList>
            <person name="Shelomi M."/>
            <person name="Han C.-J."/>
            <person name="Chen W.-M."/>
            <person name="Chen H.-K."/>
            <person name="Liaw S.-J."/>
            <person name="Muhle E."/>
            <person name="Clermont D."/>
        </authorList>
    </citation>
    <scope>NUCLEOTIDE SEQUENCE</scope>
    <source>
        <strain evidence="1">09-1422</strain>
    </source>
</reference>
<name>A0ABT3I0H6_9FLAO</name>
<dbReference type="Proteomes" id="UP001163731">
    <property type="component" value="Unassembled WGS sequence"/>
</dbReference>
<accession>A0ABT3I0H6</accession>
<dbReference type="EMBL" id="JAPDHW010000009">
    <property type="protein sequence ID" value="MCW3169536.1"/>
    <property type="molecule type" value="Genomic_DNA"/>
</dbReference>
<comment type="caution">
    <text evidence="1">The sequence shown here is derived from an EMBL/GenBank/DDBJ whole genome shotgun (WGS) entry which is preliminary data.</text>
</comment>
<evidence type="ECO:0000313" key="2">
    <source>
        <dbReference type="Proteomes" id="UP001163731"/>
    </source>
</evidence>
<organism evidence="1 2">
    <name type="scientific">Chryseobacterium kimseyorum</name>
    <dbReference type="NCBI Taxonomy" id="2984028"/>
    <lineage>
        <taxon>Bacteria</taxon>
        <taxon>Pseudomonadati</taxon>
        <taxon>Bacteroidota</taxon>
        <taxon>Flavobacteriia</taxon>
        <taxon>Flavobacteriales</taxon>
        <taxon>Weeksellaceae</taxon>
        <taxon>Chryseobacterium group</taxon>
        <taxon>Chryseobacterium</taxon>
    </lineage>
</organism>
<sequence length="51" mass="5361">MHFISGNDVYIAGTGSLPIKILEDVSKVTSGSDDCAALSLDVSGDDIYLAW</sequence>